<comment type="caution">
    <text evidence="1">The sequence shown here is derived from an EMBL/GenBank/DDBJ whole genome shotgun (WGS) entry which is preliminary data.</text>
</comment>
<organism evidence="1 2">
    <name type="scientific">Limosilactobacillus equigenerosi DSM 18793 = JCM 14505</name>
    <dbReference type="NCBI Taxonomy" id="1423742"/>
    <lineage>
        <taxon>Bacteria</taxon>
        <taxon>Bacillati</taxon>
        <taxon>Bacillota</taxon>
        <taxon>Bacilli</taxon>
        <taxon>Lactobacillales</taxon>
        <taxon>Lactobacillaceae</taxon>
        <taxon>Limosilactobacillus</taxon>
    </lineage>
</organism>
<dbReference type="OrthoDB" id="2307040at2"/>
<dbReference type="Proteomes" id="UP000051084">
    <property type="component" value="Unassembled WGS sequence"/>
</dbReference>
<dbReference type="STRING" id="417373.GCA_001570685_00328"/>
<dbReference type="Gene3D" id="2.60.120.10">
    <property type="entry name" value="Jelly Rolls"/>
    <property type="match status" value="1"/>
</dbReference>
<dbReference type="InterPro" id="IPR011051">
    <property type="entry name" value="RmlC_Cupin_sf"/>
</dbReference>
<gene>
    <name evidence="1" type="ORF">FC21_GL000604</name>
</gene>
<protein>
    <recommendedName>
        <fullName evidence="3">Cupin 2 conserved barrel domain-containing protein</fullName>
    </recommendedName>
</protein>
<keyword evidence="2" id="KW-1185">Reference proteome</keyword>
<dbReference type="InterPro" id="IPR014710">
    <property type="entry name" value="RmlC-like_jellyroll"/>
</dbReference>
<dbReference type="PANTHER" id="PTHR43698">
    <property type="entry name" value="RIBD C-TERMINAL DOMAIN CONTAINING PROTEIN"/>
    <property type="match status" value="1"/>
</dbReference>
<proteinExistence type="predicted"/>
<evidence type="ECO:0000313" key="1">
    <source>
        <dbReference type="EMBL" id="KRL96163.1"/>
    </source>
</evidence>
<evidence type="ECO:0008006" key="3">
    <source>
        <dbReference type="Google" id="ProtNLM"/>
    </source>
</evidence>
<dbReference type="PATRIC" id="fig|1423742.4.peg.626"/>
<dbReference type="EMBL" id="AZGC01000013">
    <property type="protein sequence ID" value="KRL96163.1"/>
    <property type="molecule type" value="Genomic_DNA"/>
</dbReference>
<reference evidence="1 2" key="1">
    <citation type="journal article" date="2015" name="Genome Announc.">
        <title>Expanding the biotechnology potential of lactobacilli through comparative genomics of 213 strains and associated genera.</title>
        <authorList>
            <person name="Sun Z."/>
            <person name="Harris H.M."/>
            <person name="McCann A."/>
            <person name="Guo C."/>
            <person name="Argimon S."/>
            <person name="Zhang W."/>
            <person name="Yang X."/>
            <person name="Jeffery I.B."/>
            <person name="Cooney J.C."/>
            <person name="Kagawa T.F."/>
            <person name="Liu W."/>
            <person name="Song Y."/>
            <person name="Salvetti E."/>
            <person name="Wrobel A."/>
            <person name="Rasinkangas P."/>
            <person name="Parkhill J."/>
            <person name="Rea M.C."/>
            <person name="O'Sullivan O."/>
            <person name="Ritari J."/>
            <person name="Douillard F.P."/>
            <person name="Paul Ross R."/>
            <person name="Yang R."/>
            <person name="Briner A.E."/>
            <person name="Felis G.E."/>
            <person name="de Vos W.M."/>
            <person name="Barrangou R."/>
            <person name="Klaenhammer T.R."/>
            <person name="Caufield P.W."/>
            <person name="Cui Y."/>
            <person name="Zhang H."/>
            <person name="O'Toole P.W."/>
        </authorList>
    </citation>
    <scope>NUCLEOTIDE SEQUENCE [LARGE SCALE GENOMIC DNA]</scope>
    <source>
        <strain evidence="1 2">DSM 18793</strain>
    </source>
</reference>
<accession>A0A0R1UXV7</accession>
<sequence>MDDYVIDFDSLSYLKPETLAIMKLLVKKYNKSKDDDVLQDGVVVSFNELAKAAKILLCVAGEGWYQEKGKPDQLLKPGYVVNISTEVKHWHGATKNSWFSHIAPGVDDPNATVTWCEPVTEEEYDKLENQR</sequence>
<name>A0A0R1UXV7_9LACO</name>
<dbReference type="RefSeq" id="WP_153010955.1">
    <property type="nucleotide sequence ID" value="NZ_AZGC01000013.1"/>
</dbReference>
<dbReference type="SUPFAM" id="SSF51182">
    <property type="entry name" value="RmlC-like cupins"/>
    <property type="match status" value="1"/>
</dbReference>
<dbReference type="PANTHER" id="PTHR43698:SF1">
    <property type="entry name" value="BLL4564 PROTEIN"/>
    <property type="match status" value="1"/>
</dbReference>
<evidence type="ECO:0000313" key="2">
    <source>
        <dbReference type="Proteomes" id="UP000051084"/>
    </source>
</evidence>
<dbReference type="AlphaFoldDB" id="A0A0R1UXV7"/>